<feature type="domain" description="TmcA/NAT10 N-terminal" evidence="6">
    <location>
        <begin position="4"/>
        <end position="154"/>
    </location>
</feature>
<dbReference type="InterPro" id="IPR007807">
    <property type="entry name" value="TcmA/NAT10_helicase"/>
</dbReference>
<keyword evidence="3" id="KW-0067">ATP-binding</keyword>
<name>A0A659PKX4_SALET</name>
<dbReference type="PANTHER" id="PTHR10925:SF5">
    <property type="entry name" value="RNA CYTIDINE ACETYLTRANSFERASE"/>
    <property type="match status" value="1"/>
</dbReference>
<feature type="domain" description="TcmA/NAT10 helicase" evidence="5">
    <location>
        <begin position="197"/>
        <end position="298"/>
    </location>
</feature>
<reference evidence="7 8" key="1">
    <citation type="submission" date="2018-03" db="EMBL/GenBank/DDBJ databases">
        <title>Non-Typhoidal Salmonella genome sequencing and assembly.</title>
        <authorList>
            <person name="Matchawe C."/>
        </authorList>
    </citation>
    <scope>NUCLEOTIDE SEQUENCE [LARGE SCALE GENOMIC DNA]</scope>
    <source>
        <strain evidence="7 8">34ev</strain>
    </source>
</reference>
<evidence type="ECO:0000256" key="4">
    <source>
        <dbReference type="ARBA" id="ARBA00023315"/>
    </source>
</evidence>
<organism evidence="7 8">
    <name type="scientific">Salmonella enterica subsp. enterica serovar Wilhelmsburg</name>
    <dbReference type="NCBI Taxonomy" id="1960126"/>
    <lineage>
        <taxon>Bacteria</taxon>
        <taxon>Pseudomonadati</taxon>
        <taxon>Pseudomonadota</taxon>
        <taxon>Gammaproteobacteria</taxon>
        <taxon>Enterobacterales</taxon>
        <taxon>Enterobacteriaceae</taxon>
        <taxon>Salmonella</taxon>
    </lineage>
</organism>
<dbReference type="InterPro" id="IPR032672">
    <property type="entry name" value="TmcA/NAT10/Kre33"/>
</dbReference>
<evidence type="ECO:0000259" key="5">
    <source>
        <dbReference type="Pfam" id="PF05127"/>
    </source>
</evidence>
<sequence length="303" mass="32858">MSDIDALRALTSQMTQEGIRRLLVISGDAAWCRERAEAIRAALPGDWLWVAPDAPAQPCCTPQALQTLLGREFRHAIFDAWQGFDAAAFAALSGTLQAGSWLLLLMPPYETWESRPDTDSLRWSDCAQPIPTPQFAQHLKRTLSRDPQTLLWRQRQPFCWPSYPSRERWRPATGEPQPEQAAILSRLREMPPGVATVIAPRGRGKSALAGQFISRMAGTAIVTAPAKTATDILAAFAGERFCFMAPDALLASGASADWLVVDEAAAIPAPLLLELVSRVPRILRTAPGQGGAGAGRGWGRKGG</sequence>
<evidence type="ECO:0000313" key="8">
    <source>
        <dbReference type="Proteomes" id="UP000297538"/>
    </source>
</evidence>
<dbReference type="InterPro" id="IPR027417">
    <property type="entry name" value="P-loop_NTPase"/>
</dbReference>
<evidence type="ECO:0000313" key="7">
    <source>
        <dbReference type="EMBL" id="TGC73930.1"/>
    </source>
</evidence>
<dbReference type="GO" id="GO:0002101">
    <property type="term" value="P:tRNA wobble cytosine modification"/>
    <property type="evidence" value="ECO:0007669"/>
    <property type="project" value="TreeGrafter"/>
</dbReference>
<dbReference type="FunFam" id="3.40.50.11040:FF:000003">
    <property type="entry name" value="tRNA(Met) cytidine acetyltransferase TmcA"/>
    <property type="match status" value="1"/>
</dbReference>
<keyword evidence="2" id="KW-0547">Nucleotide-binding</keyword>
<dbReference type="Gene3D" id="3.40.50.300">
    <property type="entry name" value="P-loop containing nucleotide triphosphate hydrolases"/>
    <property type="match status" value="1"/>
</dbReference>
<evidence type="ECO:0000256" key="2">
    <source>
        <dbReference type="ARBA" id="ARBA00022741"/>
    </source>
</evidence>
<dbReference type="GO" id="GO:0051392">
    <property type="term" value="F:tRNA cytidine N4-acetyltransferase activity"/>
    <property type="evidence" value="ECO:0007669"/>
    <property type="project" value="TreeGrafter"/>
</dbReference>
<dbReference type="GO" id="GO:0051391">
    <property type="term" value="P:tRNA acetylation"/>
    <property type="evidence" value="ECO:0007669"/>
    <property type="project" value="TreeGrafter"/>
</dbReference>
<dbReference type="SUPFAM" id="SSF52540">
    <property type="entry name" value="P-loop containing nucleoside triphosphate hydrolases"/>
    <property type="match status" value="1"/>
</dbReference>
<dbReference type="Gene3D" id="3.40.50.11040">
    <property type="match status" value="1"/>
</dbReference>
<keyword evidence="4" id="KW-0012">Acyltransferase</keyword>
<proteinExistence type="predicted"/>
<dbReference type="Pfam" id="PF08351">
    <property type="entry name" value="TmcA_N"/>
    <property type="match status" value="1"/>
</dbReference>
<gene>
    <name evidence="7" type="primary">tmcA</name>
    <name evidence="7" type="ORF">C9F00_02715</name>
</gene>
<dbReference type="GO" id="GO:0005524">
    <property type="term" value="F:ATP binding"/>
    <property type="evidence" value="ECO:0007669"/>
    <property type="project" value="UniProtKB-KW"/>
</dbReference>
<dbReference type="Proteomes" id="UP000297538">
    <property type="component" value="Unassembled WGS sequence"/>
</dbReference>
<dbReference type="GO" id="GO:1904812">
    <property type="term" value="P:rRNA acetylation involved in maturation of SSU-rRNA"/>
    <property type="evidence" value="ECO:0007669"/>
    <property type="project" value="TreeGrafter"/>
</dbReference>
<dbReference type="EMBL" id="PYKC01000010">
    <property type="protein sequence ID" value="TGC73930.1"/>
    <property type="molecule type" value="Genomic_DNA"/>
</dbReference>
<feature type="non-terminal residue" evidence="7">
    <location>
        <position position="303"/>
    </location>
</feature>
<dbReference type="InterPro" id="IPR013562">
    <property type="entry name" value="TmcA/NAT10_N"/>
</dbReference>
<protein>
    <submittedName>
        <fullName evidence="7">tRNA cytosine(34) acetyltransferase TmcA</fullName>
    </submittedName>
</protein>
<dbReference type="AlphaFoldDB" id="A0A659PKX4"/>
<dbReference type="GO" id="GO:1990883">
    <property type="term" value="F:18S rRNA cytidine N-acetyltransferase activity"/>
    <property type="evidence" value="ECO:0007669"/>
    <property type="project" value="TreeGrafter"/>
</dbReference>
<evidence type="ECO:0000256" key="3">
    <source>
        <dbReference type="ARBA" id="ARBA00022840"/>
    </source>
</evidence>
<evidence type="ECO:0000256" key="1">
    <source>
        <dbReference type="ARBA" id="ARBA00022679"/>
    </source>
</evidence>
<accession>A0A659PKX4</accession>
<comment type="caution">
    <text evidence="7">The sequence shown here is derived from an EMBL/GenBank/DDBJ whole genome shotgun (WGS) entry which is preliminary data.</text>
</comment>
<keyword evidence="1 7" id="KW-0808">Transferase</keyword>
<evidence type="ECO:0000259" key="6">
    <source>
        <dbReference type="Pfam" id="PF08351"/>
    </source>
</evidence>
<dbReference type="Pfam" id="PF05127">
    <property type="entry name" value="NAT10_TcmA_helicase"/>
    <property type="match status" value="1"/>
</dbReference>
<dbReference type="PANTHER" id="PTHR10925">
    <property type="entry name" value="N-ACETYLTRANSFERASE 10"/>
    <property type="match status" value="1"/>
</dbReference>
<dbReference type="GO" id="GO:0000049">
    <property type="term" value="F:tRNA binding"/>
    <property type="evidence" value="ECO:0007669"/>
    <property type="project" value="TreeGrafter"/>
</dbReference>